<dbReference type="AlphaFoldDB" id="A0A5C6CV55"/>
<keyword evidence="2" id="KW-1185">Reference proteome</keyword>
<evidence type="ECO:0000313" key="2">
    <source>
        <dbReference type="Proteomes" id="UP000318437"/>
    </source>
</evidence>
<name>A0A5C6CV55_9BACT</name>
<dbReference type="Proteomes" id="UP000318437">
    <property type="component" value="Unassembled WGS sequence"/>
</dbReference>
<accession>A0A5C6CV55</accession>
<gene>
    <name evidence="1" type="ORF">Pla144_23210</name>
</gene>
<protein>
    <submittedName>
        <fullName evidence="1">Uncharacterized protein</fullName>
    </submittedName>
</protein>
<dbReference type="EMBL" id="SJPS01000003">
    <property type="protein sequence ID" value="TWU27544.1"/>
    <property type="molecule type" value="Genomic_DNA"/>
</dbReference>
<proteinExistence type="predicted"/>
<reference evidence="1 2" key="1">
    <citation type="submission" date="2019-02" db="EMBL/GenBank/DDBJ databases">
        <title>Deep-cultivation of Planctomycetes and their phenomic and genomic characterization uncovers novel biology.</title>
        <authorList>
            <person name="Wiegand S."/>
            <person name="Jogler M."/>
            <person name="Boedeker C."/>
            <person name="Pinto D."/>
            <person name="Vollmers J."/>
            <person name="Rivas-Marin E."/>
            <person name="Kohn T."/>
            <person name="Peeters S.H."/>
            <person name="Heuer A."/>
            <person name="Rast P."/>
            <person name="Oberbeckmann S."/>
            <person name="Bunk B."/>
            <person name="Jeske O."/>
            <person name="Meyerdierks A."/>
            <person name="Storesund J.E."/>
            <person name="Kallscheuer N."/>
            <person name="Luecker S."/>
            <person name="Lage O.M."/>
            <person name="Pohl T."/>
            <person name="Merkel B.J."/>
            <person name="Hornburger P."/>
            <person name="Mueller R.-W."/>
            <person name="Bruemmer F."/>
            <person name="Labrenz M."/>
            <person name="Spormann A.M."/>
            <person name="Op Den Camp H."/>
            <person name="Overmann J."/>
            <person name="Amann R."/>
            <person name="Jetten M.S.M."/>
            <person name="Mascher T."/>
            <person name="Medema M.H."/>
            <person name="Devos D.P."/>
            <person name="Kaster A.-K."/>
            <person name="Ovreas L."/>
            <person name="Rohde M."/>
            <person name="Galperin M.Y."/>
            <person name="Jogler C."/>
        </authorList>
    </citation>
    <scope>NUCLEOTIDE SEQUENCE [LARGE SCALE GENOMIC DNA]</scope>
    <source>
        <strain evidence="1 2">Pla144</strain>
    </source>
</reference>
<dbReference type="RefSeq" id="WP_146450738.1">
    <property type="nucleotide sequence ID" value="NZ_SJPS01000003.1"/>
</dbReference>
<evidence type="ECO:0000313" key="1">
    <source>
        <dbReference type="EMBL" id="TWU27544.1"/>
    </source>
</evidence>
<sequence>MVKQGNQPTRKGLQPELFETEKEARRLERVLRILGTVPEVVTSTNSFTEAHFRRATKLARTTANKNNQP</sequence>
<comment type="caution">
    <text evidence="1">The sequence shown here is derived from an EMBL/GenBank/DDBJ whole genome shotgun (WGS) entry which is preliminary data.</text>
</comment>
<organism evidence="1 2">
    <name type="scientific">Bythopirellula polymerisocia</name>
    <dbReference type="NCBI Taxonomy" id="2528003"/>
    <lineage>
        <taxon>Bacteria</taxon>
        <taxon>Pseudomonadati</taxon>
        <taxon>Planctomycetota</taxon>
        <taxon>Planctomycetia</taxon>
        <taxon>Pirellulales</taxon>
        <taxon>Lacipirellulaceae</taxon>
        <taxon>Bythopirellula</taxon>
    </lineage>
</organism>